<dbReference type="PANTHER" id="PTHR46696:SF1">
    <property type="entry name" value="CYTOCHROME P450 YJIB-RELATED"/>
    <property type="match status" value="1"/>
</dbReference>
<dbReference type="RefSeq" id="WP_308127053.1">
    <property type="nucleotide sequence ID" value="NZ_JAHKRM010000009.1"/>
</dbReference>
<keyword evidence="2" id="KW-0503">Monooxygenase</keyword>
<dbReference type="PROSITE" id="PS00086">
    <property type="entry name" value="CYTOCHROME_P450"/>
    <property type="match status" value="1"/>
</dbReference>
<dbReference type="EMBL" id="JBHUCM010000014">
    <property type="protein sequence ID" value="MFD1538934.1"/>
    <property type="molecule type" value="Genomic_DNA"/>
</dbReference>
<sequence length="100" mass="11235">MALEDIEIAGQVIWAGEGIIVVDETANRDPYVFPDPDLLDLQRNARLHVSFGYGVHQCLGQPLARMDARRRAGADPLQARRIRLRGLRAAHHLVTSRRTL</sequence>
<dbReference type="Proteomes" id="UP001597097">
    <property type="component" value="Unassembled WGS sequence"/>
</dbReference>
<keyword evidence="2" id="KW-0479">Metal-binding</keyword>
<evidence type="ECO:0000313" key="3">
    <source>
        <dbReference type="EMBL" id="MFD1538934.1"/>
    </source>
</evidence>
<keyword evidence="4" id="KW-1185">Reference proteome</keyword>
<keyword evidence="2" id="KW-0560">Oxidoreductase</keyword>
<comment type="similarity">
    <text evidence="1 2">Belongs to the cytochrome P450 family.</text>
</comment>
<gene>
    <name evidence="3" type="ORF">ACFSJ0_17900</name>
</gene>
<comment type="caution">
    <text evidence="3">The sequence shown here is derived from an EMBL/GenBank/DDBJ whole genome shotgun (WGS) entry which is preliminary data.</text>
</comment>
<evidence type="ECO:0000256" key="1">
    <source>
        <dbReference type="ARBA" id="ARBA00010617"/>
    </source>
</evidence>
<name>A0ABW4G875_9ACTN</name>
<evidence type="ECO:0000256" key="2">
    <source>
        <dbReference type="RuleBase" id="RU000461"/>
    </source>
</evidence>
<dbReference type="SUPFAM" id="SSF48264">
    <property type="entry name" value="Cytochrome P450"/>
    <property type="match status" value="1"/>
</dbReference>
<evidence type="ECO:0000313" key="4">
    <source>
        <dbReference type="Proteomes" id="UP001597097"/>
    </source>
</evidence>
<dbReference type="PANTHER" id="PTHR46696">
    <property type="entry name" value="P450, PUTATIVE (EUROFUNG)-RELATED"/>
    <property type="match status" value="1"/>
</dbReference>
<dbReference type="InterPro" id="IPR001128">
    <property type="entry name" value="Cyt_P450"/>
</dbReference>
<dbReference type="Gene3D" id="1.10.630.10">
    <property type="entry name" value="Cytochrome P450"/>
    <property type="match status" value="1"/>
</dbReference>
<proteinExistence type="inferred from homology"/>
<dbReference type="Pfam" id="PF00067">
    <property type="entry name" value="p450"/>
    <property type="match status" value="1"/>
</dbReference>
<accession>A0ABW4G875</accession>
<organism evidence="3 4">
    <name type="scientific">Nonomuraea guangzhouensis</name>
    <dbReference type="NCBI Taxonomy" id="1291555"/>
    <lineage>
        <taxon>Bacteria</taxon>
        <taxon>Bacillati</taxon>
        <taxon>Actinomycetota</taxon>
        <taxon>Actinomycetes</taxon>
        <taxon>Streptosporangiales</taxon>
        <taxon>Streptosporangiaceae</taxon>
        <taxon>Nonomuraea</taxon>
    </lineage>
</organism>
<keyword evidence="2" id="KW-0408">Iron</keyword>
<dbReference type="InterPro" id="IPR036396">
    <property type="entry name" value="Cyt_P450_sf"/>
</dbReference>
<dbReference type="InterPro" id="IPR017972">
    <property type="entry name" value="Cyt_P450_CS"/>
</dbReference>
<protein>
    <submittedName>
        <fullName evidence="3">Cytochrome P450</fullName>
    </submittedName>
</protein>
<keyword evidence="2" id="KW-0349">Heme</keyword>
<reference evidence="4" key="1">
    <citation type="journal article" date="2019" name="Int. J. Syst. Evol. Microbiol.">
        <title>The Global Catalogue of Microorganisms (GCM) 10K type strain sequencing project: providing services to taxonomists for standard genome sequencing and annotation.</title>
        <authorList>
            <consortium name="The Broad Institute Genomics Platform"/>
            <consortium name="The Broad Institute Genome Sequencing Center for Infectious Disease"/>
            <person name="Wu L."/>
            <person name="Ma J."/>
        </authorList>
    </citation>
    <scope>NUCLEOTIDE SEQUENCE [LARGE SCALE GENOMIC DNA]</scope>
    <source>
        <strain evidence="4">CGMCC 1.15399</strain>
    </source>
</reference>